<feature type="domain" description="P/Homo B" evidence="8">
    <location>
        <begin position="1287"/>
        <end position="1456"/>
    </location>
</feature>
<feature type="region of interest" description="Disordered" evidence="5">
    <location>
        <begin position="469"/>
        <end position="497"/>
    </location>
</feature>
<evidence type="ECO:0000313" key="10">
    <source>
        <dbReference type="Proteomes" id="UP001595812"/>
    </source>
</evidence>
<dbReference type="PROSITE" id="PS50853">
    <property type="entry name" value="FN3"/>
    <property type="match status" value="1"/>
</dbReference>
<dbReference type="InterPro" id="IPR028974">
    <property type="entry name" value="TSP_type-3_rpt"/>
</dbReference>
<keyword evidence="10" id="KW-1185">Reference proteome</keyword>
<name>A0ABV8AFN2_9FLAO</name>
<dbReference type="InterPro" id="IPR003367">
    <property type="entry name" value="Thrombospondin_3-like_rpt"/>
</dbReference>
<dbReference type="Pfam" id="PF02412">
    <property type="entry name" value="TSP_3"/>
    <property type="match status" value="6"/>
</dbReference>
<dbReference type="InterPro" id="IPR003961">
    <property type="entry name" value="FN3_dom"/>
</dbReference>
<sequence length="1654" mass="174305">MKTKLHLVLSFCMFLTVFSAVAQQGYWQKISSTDRSISDKLTNLKQDNFETYQLDINAFKNGLIGAPLRGTASSNVIVYLPNENNELEPFRVVEAPVLSDALSDRYPNIKTYVGTSLNLAGVRARFSVTPQGLQSMITYPNRSTSFTVPLSKGNSSNYISYNRGVRLNSVKDFECLTTGEVMPISQDGLSGRDADDQVIRDFDIAISTNGEYTEFWDDGDDTNGTAQEDALAQVVSTLNRNNEVFEWDMAVTFTLVNGIELIYPDPASDPYGGGGLNGALQSTLTSEVGEDNYDIGHLFAFGPKNGNAGCIGCVCVDGSKGSGFSQHDFVDNDGGPYMADFFDIDYVPHEIGHQMGANHTWSFSTEGTGVNSEPGSGTTIMGYAGITGPNDVQDHSDAYFHYHSIDQILNNLDNKDCDTETATANNAPVADAGADYTIPGGTAFVLRGAATDADAGDVLTYTWEQIDSGQSTSTSFGPTATSGGTFRSRPPSTSPDRYMPFIERVIAGELTETSPTETADNTSWETVSTVSRDLNFALTVKDNVVYDPGANMIGQSSFDTMTVSVDGSAGPFIVTSQDDPSVTWEAGSSQTVTWDVAGTDGGAINATNVDIKLSTDGGLTFPFDVATGVPNTGTASVTVPITGGDTSTARIMVAGSDNIFFAVNSSNFSIIESEFVMSLDESSVDVCSPADAVYTFTYNTFLGFTDTTVFSTMGLPATAVATFSPATASADGTVVTMTVTGTGTLAVGNYPFTIVGTSGTIVKTADAELNVYDANLATLTLTNPADGATEVPGDAAMLAWDADINAVAYEYDVASDAGFTSLVTGGVVTEAMATVSGLATDTEYFWRVRGVNACNNMGPYSSASFTTANITCNNFDATDTPIAIPDGNLAGTTSELMVTNVALITDINVTIDVTHTWVSDLTLTLTSPNGTSVVLTAKNGGSADNYTMTVFDQEATEAIGDGTAPFTGTFIPDGDLSNFYGEVSSGEWELLVVDDTGFDAGTLNSWSMEICGNPLADTDGDLVPDLTDNCPMMANADQEDTDADGQGDACDDDIDDDGVLNADDNCPTIPNPDQADTNGNGIGDLCDFECSVGTDSPALAIPDGDPEGVTTTVLITEATVINDVNLTLNITHTWVSDLIIRLTSPSGTTVELVNGIGGSGDNFTNTVLDDDADDPIAGEAAPFTGTFQPLNPLAAFNGEGGGGEWTIFISDNVGFDTGTLDDFSLEVCGLPQPDADSDGIADADDNCPDTPNTDQSDLDGNGIGDVCDNDFDGDGILNEDDNCPQNANPDQADTDGDGIGDACDPECSLSVFDGDPIVIDDDSGQPFQQYVVPLTIEDNLTITDITVTVDITHTWDSDLLLALVHPDGQQFIILANGVGGSDDDFTGTVFNDNADTPIGDGDAPFTGLFSPEDPFSTFFGQQSLGTWFFVVVDTFPALDGGSINAVSLEMCGIVDPTDFDSDGILNEDDNCILIDNPDQADNDGDGIGDVCDDDDDNDGVLDVLDNCQFVANPDQADNEGDGIGDVCDDDDDNDGVLDDDDNCPLTFNPGQEDFDLDGLGDVCDGISVNDIVSPNGDNINDTWLIVNIDKFPGTKVQVFNRWGKEVFTSSNYNNDWAGNDNGSGNTLPSGSYYYVVDVGGTGTEVVDGWLFITL</sequence>
<dbReference type="PANTHER" id="PTHR10199">
    <property type="entry name" value="THROMBOSPONDIN"/>
    <property type="match status" value="1"/>
</dbReference>
<accession>A0ABV8AFN2</accession>
<dbReference type="Pfam" id="PF13585">
    <property type="entry name" value="CHU_C"/>
    <property type="match status" value="1"/>
</dbReference>
<reference evidence="10" key="1">
    <citation type="journal article" date="2019" name="Int. J. Syst. Evol. Microbiol.">
        <title>The Global Catalogue of Microorganisms (GCM) 10K type strain sequencing project: providing services to taxonomists for standard genome sequencing and annotation.</title>
        <authorList>
            <consortium name="The Broad Institute Genomics Platform"/>
            <consortium name="The Broad Institute Genome Sequencing Center for Infectious Disease"/>
            <person name="Wu L."/>
            <person name="Ma J."/>
        </authorList>
    </citation>
    <scope>NUCLEOTIDE SEQUENCE [LARGE SCALE GENOMIC DNA]</scope>
    <source>
        <strain evidence="10">CECT 8979</strain>
    </source>
</reference>
<gene>
    <name evidence="9" type="ORF">ACFOSX_04270</name>
</gene>
<feature type="signal peptide" evidence="6">
    <location>
        <begin position="1"/>
        <end position="22"/>
    </location>
</feature>
<dbReference type="InterPro" id="IPR036116">
    <property type="entry name" value="FN3_sf"/>
</dbReference>
<dbReference type="Gene3D" id="3.40.390.10">
    <property type="entry name" value="Collagenase (Catalytic Domain)"/>
    <property type="match status" value="1"/>
</dbReference>
<organism evidence="9 10">
    <name type="scientific">Winogradskyella maritima</name>
    <dbReference type="NCBI Taxonomy" id="1517766"/>
    <lineage>
        <taxon>Bacteria</taxon>
        <taxon>Pseudomonadati</taxon>
        <taxon>Bacteroidota</taxon>
        <taxon>Flavobacteriia</taxon>
        <taxon>Flavobacteriales</taxon>
        <taxon>Flavobacteriaceae</taxon>
        <taxon>Winogradskyella</taxon>
    </lineage>
</organism>
<dbReference type="SUPFAM" id="SSF103647">
    <property type="entry name" value="TSP type-3 repeat"/>
    <property type="match status" value="3"/>
</dbReference>
<dbReference type="SUPFAM" id="SSF49265">
    <property type="entry name" value="Fibronectin type III"/>
    <property type="match status" value="1"/>
</dbReference>
<dbReference type="InterPro" id="IPR002884">
    <property type="entry name" value="P_dom"/>
</dbReference>
<evidence type="ECO:0000256" key="2">
    <source>
        <dbReference type="ARBA" id="ARBA00022729"/>
    </source>
</evidence>
<feature type="domain" description="Fibronectin type-III" evidence="7">
    <location>
        <begin position="780"/>
        <end position="871"/>
    </location>
</feature>
<dbReference type="InterPro" id="IPR017897">
    <property type="entry name" value="Thrombospondin_3_rpt"/>
</dbReference>
<dbReference type="SUPFAM" id="SSF55486">
    <property type="entry name" value="Metalloproteases ('zincins'), catalytic domain"/>
    <property type="match status" value="1"/>
</dbReference>
<dbReference type="EMBL" id="JBHSAT010000004">
    <property type="protein sequence ID" value="MFC3876440.1"/>
    <property type="molecule type" value="Genomic_DNA"/>
</dbReference>
<keyword evidence="3" id="KW-0378">Hydrolase</keyword>
<evidence type="ECO:0000256" key="4">
    <source>
        <dbReference type="ARBA" id="ARBA00022837"/>
    </source>
</evidence>
<evidence type="ECO:0000259" key="7">
    <source>
        <dbReference type="PROSITE" id="PS50853"/>
    </source>
</evidence>
<dbReference type="PROSITE" id="PS51234">
    <property type="entry name" value="TSP3"/>
    <property type="match status" value="4"/>
</dbReference>
<dbReference type="NCBIfam" id="TIGR04131">
    <property type="entry name" value="Bac_Flav_CTERM"/>
    <property type="match status" value="1"/>
</dbReference>
<evidence type="ECO:0000256" key="3">
    <source>
        <dbReference type="ARBA" id="ARBA00022801"/>
    </source>
</evidence>
<dbReference type="RefSeq" id="WP_386097350.1">
    <property type="nucleotide sequence ID" value="NZ_JBHSAT010000004.1"/>
</dbReference>
<feature type="region of interest" description="Disordered" evidence="5">
    <location>
        <begin position="1229"/>
        <end position="1300"/>
    </location>
</feature>
<proteinExistence type="predicted"/>
<feature type="compositionally biased region" description="Acidic residues" evidence="5">
    <location>
        <begin position="1267"/>
        <end position="1282"/>
    </location>
</feature>
<dbReference type="InterPro" id="IPR013783">
    <property type="entry name" value="Ig-like_fold"/>
</dbReference>
<dbReference type="SUPFAM" id="SSF49785">
    <property type="entry name" value="Galactose-binding domain-like"/>
    <property type="match status" value="3"/>
</dbReference>
<evidence type="ECO:0000313" key="9">
    <source>
        <dbReference type="EMBL" id="MFC3876440.1"/>
    </source>
</evidence>
<comment type="caution">
    <text evidence="9">The sequence shown here is derived from an EMBL/GenBank/DDBJ whole genome shotgun (WGS) entry which is preliminary data.</text>
</comment>
<evidence type="ECO:0000256" key="6">
    <source>
        <dbReference type="SAM" id="SignalP"/>
    </source>
</evidence>
<dbReference type="Proteomes" id="UP001595812">
    <property type="component" value="Unassembled WGS sequence"/>
</dbReference>
<dbReference type="InterPro" id="IPR026341">
    <property type="entry name" value="T9SS_type_B"/>
</dbReference>
<evidence type="ECO:0000259" key="8">
    <source>
        <dbReference type="PROSITE" id="PS51829"/>
    </source>
</evidence>
<feature type="chain" id="PRO_5046516625" evidence="6">
    <location>
        <begin position="23"/>
        <end position="1654"/>
    </location>
</feature>
<dbReference type="Gene3D" id="2.60.120.260">
    <property type="entry name" value="Galactose-binding domain-like"/>
    <property type="match status" value="3"/>
</dbReference>
<feature type="compositionally biased region" description="Acidic residues" evidence="5">
    <location>
        <begin position="1235"/>
        <end position="1247"/>
    </location>
</feature>
<dbReference type="Pfam" id="PF01483">
    <property type="entry name" value="P_proprotein"/>
    <property type="match status" value="3"/>
</dbReference>
<protein>
    <submittedName>
        <fullName evidence="9">Thrombospondin type 3 repeat-containing protein</fullName>
    </submittedName>
</protein>
<feature type="compositionally biased region" description="Polar residues" evidence="5">
    <location>
        <begin position="469"/>
        <end position="495"/>
    </location>
</feature>
<dbReference type="InterPro" id="IPR024079">
    <property type="entry name" value="MetalloPept_cat_dom_sf"/>
</dbReference>
<dbReference type="Pfam" id="PF13583">
    <property type="entry name" value="Reprolysin_4"/>
    <property type="match status" value="1"/>
</dbReference>
<dbReference type="Gene3D" id="2.60.40.10">
    <property type="entry name" value="Immunoglobulins"/>
    <property type="match status" value="2"/>
</dbReference>
<dbReference type="PROSITE" id="PS51829">
    <property type="entry name" value="P_HOMO_B"/>
    <property type="match status" value="3"/>
</dbReference>
<dbReference type="InterPro" id="IPR008979">
    <property type="entry name" value="Galactose-bd-like_sf"/>
</dbReference>
<dbReference type="Gene3D" id="4.10.1080.10">
    <property type="entry name" value="TSP type-3 repeat"/>
    <property type="match status" value="1"/>
</dbReference>
<keyword evidence="1" id="KW-0645">Protease</keyword>
<keyword evidence="4" id="KW-0106">Calcium</keyword>
<feature type="domain" description="P/Homo B" evidence="8">
    <location>
        <begin position="866"/>
        <end position="1016"/>
    </location>
</feature>
<evidence type="ECO:0000256" key="5">
    <source>
        <dbReference type="SAM" id="MobiDB-lite"/>
    </source>
</evidence>
<evidence type="ECO:0000256" key="1">
    <source>
        <dbReference type="ARBA" id="ARBA00022670"/>
    </source>
</evidence>
<keyword evidence="2 6" id="KW-0732">Signal</keyword>
<feature type="domain" description="P/Homo B" evidence="8">
    <location>
        <begin position="1070"/>
        <end position="1233"/>
    </location>
</feature>